<dbReference type="InterPro" id="IPR052087">
    <property type="entry name" value="RRP12"/>
</dbReference>
<dbReference type="EMBL" id="PZQS01000005">
    <property type="protein sequence ID" value="PVD30877.1"/>
    <property type="molecule type" value="Genomic_DNA"/>
</dbReference>
<feature type="domain" description="RRP12 HEAT" evidence="5">
    <location>
        <begin position="405"/>
        <end position="679"/>
    </location>
</feature>
<feature type="compositionally biased region" description="Basic and acidic residues" evidence="4">
    <location>
        <begin position="1041"/>
        <end position="1058"/>
    </location>
</feature>
<evidence type="ECO:0000256" key="3">
    <source>
        <dbReference type="ARBA" id="ARBA00023242"/>
    </source>
</evidence>
<comment type="similarity">
    <text evidence="2">Belongs to the RRP12 family.</text>
</comment>
<comment type="subcellular location">
    <subcellularLocation>
        <location evidence="1">Nucleus</location>
    </subcellularLocation>
</comment>
<reference evidence="7 8" key="1">
    <citation type="submission" date="2018-04" db="EMBL/GenBank/DDBJ databases">
        <title>The genome of golden apple snail Pomacea canaliculata provides insight into stress tolerance and invasive adaptation.</title>
        <authorList>
            <person name="Liu C."/>
            <person name="Liu B."/>
            <person name="Ren Y."/>
            <person name="Zhang Y."/>
            <person name="Wang H."/>
            <person name="Li S."/>
            <person name="Jiang F."/>
            <person name="Yin L."/>
            <person name="Zhang G."/>
            <person name="Qian W."/>
            <person name="Fan W."/>
        </authorList>
    </citation>
    <scope>NUCLEOTIDE SEQUENCE [LARGE SCALE GENOMIC DNA]</scope>
    <source>
        <strain evidence="7">SZHN2017</strain>
        <tissue evidence="7">Muscle</tissue>
    </source>
</reference>
<dbReference type="InterPro" id="IPR057860">
    <property type="entry name" value="HEAT_RRP12_N"/>
</dbReference>
<name>A0A2T7PBT3_POMCA</name>
<dbReference type="SUPFAM" id="SSF48371">
    <property type="entry name" value="ARM repeat"/>
    <property type="match status" value="2"/>
</dbReference>
<dbReference type="Proteomes" id="UP000245119">
    <property type="component" value="Linkage Group LG5"/>
</dbReference>
<comment type="caution">
    <text evidence="7">The sequence shown here is derived from an EMBL/GenBank/DDBJ whole genome shotgun (WGS) entry which is preliminary data.</text>
</comment>
<feature type="compositionally biased region" description="Basic and acidic residues" evidence="4">
    <location>
        <begin position="1120"/>
        <end position="1131"/>
    </location>
</feature>
<dbReference type="AlphaFoldDB" id="A0A2T7PBT3"/>
<dbReference type="Pfam" id="PF08161">
    <property type="entry name" value="RRP12_HEAT"/>
    <property type="match status" value="1"/>
</dbReference>
<evidence type="ECO:0000256" key="2">
    <source>
        <dbReference type="ARBA" id="ARBA00007690"/>
    </source>
</evidence>
<organism evidence="7 8">
    <name type="scientific">Pomacea canaliculata</name>
    <name type="common">Golden apple snail</name>
    <dbReference type="NCBI Taxonomy" id="400727"/>
    <lineage>
        <taxon>Eukaryota</taxon>
        <taxon>Metazoa</taxon>
        <taxon>Spiralia</taxon>
        <taxon>Lophotrochozoa</taxon>
        <taxon>Mollusca</taxon>
        <taxon>Gastropoda</taxon>
        <taxon>Caenogastropoda</taxon>
        <taxon>Architaenioglossa</taxon>
        <taxon>Ampullarioidea</taxon>
        <taxon>Ampullariidae</taxon>
        <taxon>Pomacea</taxon>
    </lineage>
</organism>
<gene>
    <name evidence="7" type="ORF">C0Q70_10152</name>
</gene>
<dbReference type="PANTHER" id="PTHR48287">
    <property type="entry name" value="ARM REPEAT SUPERFAMILY PROTEIN"/>
    <property type="match status" value="1"/>
</dbReference>
<proteinExistence type="inferred from homology"/>
<accession>A0A2T7PBT3</accession>
<keyword evidence="8" id="KW-1185">Reference proteome</keyword>
<sequence>MKVKTKKVVKWKRHNSCVSNPVQKKFREAAKNRFLEPFGKKSTGPSSLTVESLKKHDIGEQDSAEFDAQTFKTWATDFTCVSNATFGSVLRMHPNSAHQREILAVLAAITEVIKEQGGKETDTEYFAALMTTLETTESAESVTAIAHLLSLVIKRVPVPVLKSRFSQISKKLLDIISTYADKDGTSILKSLLLSLASLLRVQEMGVWSQSSVQHVFNCILTFLTHKKPKVRKSAQQAVKIVLKGSLFMTQPDPPPQHPAASLVAKFCVQVIESQGGANEALDTLHILGLLRDIMSTFPQNSIKSTCETVLRVMTVSNVLVTAAGLAVLHGLFSAQPQKSSLPAQLNAQIITALYDYQPSENDSQKMPAWLAVMEQAHINLVRLDGNLCISHLPKLFSVGMTCLLSERREVAQAAAKTMELLLQECVGKESENLAALTKTTVDFSQTPLGKIVRALESGLSYQFHSSWDLVLHLLGVGLEMLGKICPSLLKKCLRSMAELRETVNFAFSSQLDAAIGKAVKSIGPCLVLESIPLKFTGNEDNLDLARSWLLPIIRDNVCETELSFFTSHFLPLAARFRQKSIECTDQKKTAAAKTYESLQLQIWSMLKGFCTRPTDLSRSFKDIAKVLGTALNERPDLRMDIMAALRTLITHSKSNEADLEAVGKFSKNFVPILFNLYTSNPDNPKDPQRLAVLETTKVFFTVSDFQLVISYLDKCLSKIGEENVESFRKIALLDLAIAMVPYADHAHLKQLLDVAISNVEATDRSLQKKAYRIMEEICACSSDACKNFLSKYLDKLQELLLSSLSSANPNTRAPRLRCLIHILRQLNEPQTSFICAVVPEAILCTKVVGERARVAAYNLIIEISKTLLRWNSNKTEEEVLAGYVDLLLAGLAGSPQLISGTLLALTRVMYEYKENLSGDVLSNLVQNVCLLLKSKTREVVKAALAFIKVMLGAYSTTILTAHLSEMLSGMVSMKQDCKHHCHAKTKQIYLKLIKKFGYEAVHSMTPESVHKVLVNIRKTLDREKRQKNKNDGDEADDATEETPRKPQSESIEELLRDIDSEEEEPSNVKERRILTAKRRKGHQTWLKEETTKPEEKTVSKTAKKDHGFKVAPDGRLIITEPKDDKGEKLASDQEEDLDDLLTAIEGGSEKKRRKRLRNAEAADENENEPSTKYRAGGSGIHRPLQKKATDFGKEYRAKKAGGDIKKKGKPDPYAYVPFNFTSLNKRKQAKMKGQFANLVQGARKGAQKAKKEKRKRK</sequence>
<dbReference type="OrthoDB" id="2192888at2759"/>
<feature type="compositionally biased region" description="Basic and acidic residues" evidence="4">
    <location>
        <begin position="1023"/>
        <end position="1032"/>
    </location>
</feature>
<dbReference type="PANTHER" id="PTHR48287:SF1">
    <property type="entry name" value="ARM REPEAT SUPERFAMILY PROTEIN"/>
    <property type="match status" value="1"/>
</dbReference>
<dbReference type="InterPro" id="IPR011989">
    <property type="entry name" value="ARM-like"/>
</dbReference>
<dbReference type="GO" id="GO:0005634">
    <property type="term" value="C:nucleus"/>
    <property type="evidence" value="ECO:0007669"/>
    <property type="project" value="UniProtKB-SubCell"/>
</dbReference>
<feature type="region of interest" description="Disordered" evidence="4">
    <location>
        <begin position="1023"/>
        <end position="1192"/>
    </location>
</feature>
<dbReference type="Pfam" id="PF25772">
    <property type="entry name" value="HEAT_RRP12_N"/>
    <property type="match status" value="1"/>
</dbReference>
<protein>
    <submittedName>
        <fullName evidence="7">Uncharacterized protein</fullName>
    </submittedName>
</protein>
<dbReference type="STRING" id="400727.A0A2T7PBT3"/>
<keyword evidence="3" id="KW-0539">Nucleus</keyword>
<dbReference type="Gene3D" id="1.25.10.10">
    <property type="entry name" value="Leucine-rich Repeat Variant"/>
    <property type="match status" value="1"/>
</dbReference>
<evidence type="ECO:0000256" key="4">
    <source>
        <dbReference type="SAM" id="MobiDB-lite"/>
    </source>
</evidence>
<evidence type="ECO:0000256" key="1">
    <source>
        <dbReference type="ARBA" id="ARBA00004123"/>
    </source>
</evidence>
<evidence type="ECO:0000313" key="8">
    <source>
        <dbReference type="Proteomes" id="UP000245119"/>
    </source>
</evidence>
<feature type="compositionally biased region" description="Basic and acidic residues" evidence="4">
    <location>
        <begin position="1085"/>
        <end position="1108"/>
    </location>
</feature>
<evidence type="ECO:0000259" key="6">
    <source>
        <dbReference type="Pfam" id="PF25772"/>
    </source>
</evidence>
<evidence type="ECO:0000259" key="5">
    <source>
        <dbReference type="Pfam" id="PF08161"/>
    </source>
</evidence>
<dbReference type="InterPro" id="IPR012978">
    <property type="entry name" value="HEAT_RRP12"/>
</dbReference>
<evidence type="ECO:0000313" key="7">
    <source>
        <dbReference type="EMBL" id="PVD30877.1"/>
    </source>
</evidence>
<dbReference type="InterPro" id="IPR016024">
    <property type="entry name" value="ARM-type_fold"/>
</dbReference>
<feature type="domain" description="RRP12 N-terminal HEAT" evidence="6">
    <location>
        <begin position="96"/>
        <end position="334"/>
    </location>
</feature>